<proteinExistence type="predicted"/>
<comment type="caution">
    <text evidence="2">The sequence shown here is derived from an EMBL/GenBank/DDBJ whole genome shotgun (WGS) entry which is preliminary data.</text>
</comment>
<dbReference type="EMBL" id="BOPV01000001">
    <property type="protein sequence ID" value="GIL40242.1"/>
    <property type="molecule type" value="Genomic_DNA"/>
</dbReference>
<reference evidence="2" key="1">
    <citation type="submission" date="2021-02" db="EMBL/GenBank/DDBJ databases">
        <title>Genome sequence of Rhodospirillales sp. strain TMPK1 isolated from soil.</title>
        <authorList>
            <person name="Nakai R."/>
            <person name="Kusada H."/>
            <person name="Tamaki H."/>
        </authorList>
    </citation>
    <scope>NUCLEOTIDE SEQUENCE</scope>
    <source>
        <strain evidence="2">TMPK1</strain>
    </source>
</reference>
<dbReference type="Pfam" id="PF00353">
    <property type="entry name" value="HemolysinCabind"/>
    <property type="match status" value="1"/>
</dbReference>
<dbReference type="PROSITE" id="PS00330">
    <property type="entry name" value="HEMOLYSIN_CALCIUM"/>
    <property type="match status" value="2"/>
</dbReference>
<dbReference type="GO" id="GO:0005509">
    <property type="term" value="F:calcium ion binding"/>
    <property type="evidence" value="ECO:0007669"/>
    <property type="project" value="InterPro"/>
</dbReference>
<dbReference type="Gene3D" id="2.150.10.10">
    <property type="entry name" value="Serralysin-like metalloprotease, C-terminal"/>
    <property type="match status" value="1"/>
</dbReference>
<sequence>MFAFNVTLTDPTGRLDSATQALIKGDLEGALRWIGRYVQGQGSLELAAMGVSVGTTGYLADADANAFPSVAPLAGGGSLIAAGPAYELVTGSDPNGATPDFHVSLNVDLIGRYWFDPTPDDLSDGPPVGLIDFENVMVHEVLHALGFTGNQRDLNGNFANLDRSPYDLATRQDANGLWIYDSAAVRAANNGNPVPVDATHGLGSRWYHVDVPTDLLFWAAGSGVRRPLSDIDLAILHDNGIQSVTPDADSNIWFGNDTSDIVAGLAGDDHLFAMGGDDRLTGGTGNDLLDGGDGVDTAVYIATKAQVQITGAAGNRTINSAQDGRDTVRNVEVFVFGDKTYFDLAGSDATVGRLYGAAFARAPDAAGLAVQLNALHQGLTPLQLAANFIASAEFVVRYGASPSDVAYVTALYNNVLGRIPDQGGFNVQVDALAHGTTRAQLLLNFGDSPENQAKVTSDWMLA</sequence>
<dbReference type="InterPro" id="IPR025282">
    <property type="entry name" value="DUF4214"/>
</dbReference>
<dbReference type="SUPFAM" id="SSF55486">
    <property type="entry name" value="Metalloproteases ('zincins'), catalytic domain"/>
    <property type="match status" value="1"/>
</dbReference>
<dbReference type="InterPro" id="IPR001343">
    <property type="entry name" value="Hemolysn_Ca-bd"/>
</dbReference>
<dbReference type="InterPro" id="IPR018511">
    <property type="entry name" value="Hemolysin-typ_Ca-bd_CS"/>
</dbReference>
<evidence type="ECO:0000259" key="1">
    <source>
        <dbReference type="Pfam" id="PF13946"/>
    </source>
</evidence>
<gene>
    <name evidence="2" type="ORF">TMPK1_24790</name>
</gene>
<organism evidence="2 3">
    <name type="scientific">Roseiterribacter gracilis</name>
    <dbReference type="NCBI Taxonomy" id="2812848"/>
    <lineage>
        <taxon>Bacteria</taxon>
        <taxon>Pseudomonadati</taxon>
        <taxon>Pseudomonadota</taxon>
        <taxon>Alphaproteobacteria</taxon>
        <taxon>Rhodospirillales</taxon>
        <taxon>Roseiterribacteraceae</taxon>
        <taxon>Roseiterribacter</taxon>
    </lineage>
</organism>
<dbReference type="Proteomes" id="UP000681075">
    <property type="component" value="Unassembled WGS sequence"/>
</dbReference>
<dbReference type="RefSeq" id="WP_420243349.1">
    <property type="nucleotide sequence ID" value="NZ_BOPV01000001.1"/>
</dbReference>
<dbReference type="Pfam" id="PF13946">
    <property type="entry name" value="DUF4214"/>
    <property type="match status" value="1"/>
</dbReference>
<keyword evidence="3" id="KW-1185">Reference proteome</keyword>
<dbReference type="InterPro" id="IPR011049">
    <property type="entry name" value="Serralysin-like_metalloprot_C"/>
</dbReference>
<protein>
    <recommendedName>
        <fullName evidence="1">DUF4214 domain-containing protein</fullName>
    </recommendedName>
</protein>
<dbReference type="SUPFAM" id="SSF51120">
    <property type="entry name" value="beta-Roll"/>
    <property type="match status" value="1"/>
</dbReference>
<evidence type="ECO:0000313" key="2">
    <source>
        <dbReference type="EMBL" id="GIL40242.1"/>
    </source>
</evidence>
<feature type="domain" description="DUF4214" evidence="1">
    <location>
        <begin position="385"/>
        <end position="454"/>
    </location>
</feature>
<name>A0A8S8XE62_9PROT</name>
<accession>A0A8S8XE62</accession>
<dbReference type="AlphaFoldDB" id="A0A8S8XE62"/>
<evidence type="ECO:0000313" key="3">
    <source>
        <dbReference type="Proteomes" id="UP000681075"/>
    </source>
</evidence>